<protein>
    <submittedName>
        <fullName evidence="6">Lipoprotein</fullName>
    </submittedName>
</protein>
<comment type="similarity">
    <text evidence="1">Belongs to the peptidase C40 family.</text>
</comment>
<dbReference type="Gene3D" id="3.90.1720.10">
    <property type="entry name" value="endopeptidase domain like (from Nostoc punctiforme)"/>
    <property type="match status" value="1"/>
</dbReference>
<evidence type="ECO:0000313" key="7">
    <source>
        <dbReference type="Proteomes" id="UP000637578"/>
    </source>
</evidence>
<dbReference type="EMBL" id="BMMK01000037">
    <property type="protein sequence ID" value="GGM76432.1"/>
    <property type="molecule type" value="Genomic_DNA"/>
</dbReference>
<dbReference type="GO" id="GO:0008234">
    <property type="term" value="F:cysteine-type peptidase activity"/>
    <property type="evidence" value="ECO:0007669"/>
    <property type="project" value="UniProtKB-KW"/>
</dbReference>
<keyword evidence="6" id="KW-0449">Lipoprotein</keyword>
<gene>
    <name evidence="6" type="ORF">GCM10012275_54050</name>
</gene>
<dbReference type="PANTHER" id="PTHR47359:SF3">
    <property type="entry name" value="NLP_P60 DOMAIN-CONTAINING PROTEIN-RELATED"/>
    <property type="match status" value="1"/>
</dbReference>
<proteinExistence type="inferred from homology"/>
<dbReference type="InterPro" id="IPR038765">
    <property type="entry name" value="Papain-like_cys_pep_sf"/>
</dbReference>
<keyword evidence="4" id="KW-0788">Thiol protease</keyword>
<evidence type="ECO:0000313" key="6">
    <source>
        <dbReference type="EMBL" id="GGM76432.1"/>
    </source>
</evidence>
<accession>A0A8J3CD44</accession>
<dbReference type="Pfam" id="PF00877">
    <property type="entry name" value="NLPC_P60"/>
    <property type="match status" value="1"/>
</dbReference>
<dbReference type="RefSeq" id="WP_229686770.1">
    <property type="nucleotide sequence ID" value="NZ_BMMK01000037.1"/>
</dbReference>
<dbReference type="InterPro" id="IPR000064">
    <property type="entry name" value="NLP_P60_dom"/>
</dbReference>
<evidence type="ECO:0000256" key="1">
    <source>
        <dbReference type="ARBA" id="ARBA00007074"/>
    </source>
</evidence>
<comment type="caution">
    <text evidence="6">The sequence shown here is derived from an EMBL/GenBank/DDBJ whole genome shotgun (WGS) entry which is preliminary data.</text>
</comment>
<name>A0A8J3CD44_9PSEU</name>
<keyword evidence="2" id="KW-0645">Protease</keyword>
<reference evidence="6" key="1">
    <citation type="journal article" date="2014" name="Int. J. Syst. Evol. Microbiol.">
        <title>Complete genome sequence of Corynebacterium casei LMG S-19264T (=DSM 44701T), isolated from a smear-ripened cheese.</title>
        <authorList>
            <consortium name="US DOE Joint Genome Institute (JGI-PGF)"/>
            <person name="Walter F."/>
            <person name="Albersmeier A."/>
            <person name="Kalinowski J."/>
            <person name="Ruckert C."/>
        </authorList>
    </citation>
    <scope>NUCLEOTIDE SEQUENCE</scope>
    <source>
        <strain evidence="6">CGMCC 4.5737</strain>
    </source>
</reference>
<dbReference type="SUPFAM" id="SSF54001">
    <property type="entry name" value="Cysteine proteinases"/>
    <property type="match status" value="1"/>
</dbReference>
<sequence length="363" mass="37966">MIRRARVTLASAAGSAYLVLLPVLVVFLAVSGTSNAAPLCAQLPGGAVGGGPGGGPMTGQHTWSAEQTGNAHTITTVTAQRRLPQRAAVIAVATAMQESKLRNLNYGDRDSLGLFQQRPSMGWGTPAQVRDPVYATNTFLDRLITVPNWQRIPLWQAADAVQRSCCPRAYAQWEPDAAMLVGRFWQGPDNPDPVLLPGLDSTASTGVTIAAHCGPGGSGITLAPGIGTQIPEGWSPPEDPRLRTVVTFALNQLGKPYVWGGTGPHGWDCSGLVMRAWAAGGVAIPRVTYDQVHTGTPVPGIAALQPGDLLFIPGSDGTPARPGHVGMALGHGLLVNAPQSGSPVRIESVESWSQQVTSIRRPG</sequence>
<dbReference type="GO" id="GO:0006508">
    <property type="term" value="P:proteolysis"/>
    <property type="evidence" value="ECO:0007669"/>
    <property type="project" value="UniProtKB-KW"/>
</dbReference>
<feature type="domain" description="NlpC/P60" evidence="5">
    <location>
        <begin position="239"/>
        <end position="363"/>
    </location>
</feature>
<dbReference type="Proteomes" id="UP000637578">
    <property type="component" value="Unassembled WGS sequence"/>
</dbReference>
<evidence type="ECO:0000256" key="3">
    <source>
        <dbReference type="ARBA" id="ARBA00022801"/>
    </source>
</evidence>
<dbReference type="AlphaFoldDB" id="A0A8J3CD44"/>
<dbReference type="PROSITE" id="PS51935">
    <property type="entry name" value="NLPC_P60"/>
    <property type="match status" value="1"/>
</dbReference>
<organism evidence="6 7">
    <name type="scientific">Longimycelium tulufanense</name>
    <dbReference type="NCBI Taxonomy" id="907463"/>
    <lineage>
        <taxon>Bacteria</taxon>
        <taxon>Bacillati</taxon>
        <taxon>Actinomycetota</taxon>
        <taxon>Actinomycetes</taxon>
        <taxon>Pseudonocardiales</taxon>
        <taxon>Pseudonocardiaceae</taxon>
        <taxon>Longimycelium</taxon>
    </lineage>
</organism>
<evidence type="ECO:0000259" key="5">
    <source>
        <dbReference type="PROSITE" id="PS51935"/>
    </source>
</evidence>
<dbReference type="PANTHER" id="PTHR47359">
    <property type="entry name" value="PEPTIDOGLYCAN DL-ENDOPEPTIDASE CWLO"/>
    <property type="match status" value="1"/>
</dbReference>
<dbReference type="InterPro" id="IPR051794">
    <property type="entry name" value="PG_Endopeptidase_C40"/>
</dbReference>
<keyword evidence="7" id="KW-1185">Reference proteome</keyword>
<evidence type="ECO:0000256" key="2">
    <source>
        <dbReference type="ARBA" id="ARBA00022670"/>
    </source>
</evidence>
<evidence type="ECO:0000256" key="4">
    <source>
        <dbReference type="ARBA" id="ARBA00022807"/>
    </source>
</evidence>
<keyword evidence="3" id="KW-0378">Hydrolase</keyword>
<reference evidence="6" key="2">
    <citation type="submission" date="2020-09" db="EMBL/GenBank/DDBJ databases">
        <authorList>
            <person name="Sun Q."/>
            <person name="Zhou Y."/>
        </authorList>
    </citation>
    <scope>NUCLEOTIDE SEQUENCE</scope>
    <source>
        <strain evidence="6">CGMCC 4.5737</strain>
    </source>
</reference>